<evidence type="ECO:0000259" key="1">
    <source>
        <dbReference type="Pfam" id="PF01872"/>
    </source>
</evidence>
<dbReference type="GO" id="GO:0008703">
    <property type="term" value="F:5-amino-6-(5-phosphoribosylamino)uracil reductase activity"/>
    <property type="evidence" value="ECO:0007669"/>
    <property type="project" value="InterPro"/>
</dbReference>
<comment type="caution">
    <text evidence="2">The sequence shown here is derived from an EMBL/GenBank/DDBJ whole genome shotgun (WGS) entry which is preliminary data.</text>
</comment>
<dbReference type="PANTHER" id="PTHR38011">
    <property type="entry name" value="DIHYDROFOLATE REDUCTASE FAMILY PROTEIN (AFU_ORTHOLOGUE AFUA_8G06820)"/>
    <property type="match status" value="1"/>
</dbReference>
<dbReference type="RefSeq" id="WP_133463012.1">
    <property type="nucleotide sequence ID" value="NZ_SNWI01000001.1"/>
</dbReference>
<feature type="domain" description="Bacterial bifunctional deaminase-reductase C-terminal" evidence="1">
    <location>
        <begin position="3"/>
        <end position="168"/>
    </location>
</feature>
<sequence length="176" mass="19978">MKKIILYIAASLDQRIAEPDGSLEWLTGFPNPSKADHSYKDLLTSFDTVLIGGRAYRELLNMDVIWPYQEQITYVVSHHDWGKEENIHFITENVIETISALRNEQGKDILLAGGGELISMLFAADLVDEMQICYIPIILGEGISLFPKQPKESKWDLKKSTVYDSGIIKVEYKKIS</sequence>
<gene>
    <name evidence="2" type="ORF">DET52_101215</name>
</gene>
<dbReference type="InterPro" id="IPR024072">
    <property type="entry name" value="DHFR-like_dom_sf"/>
</dbReference>
<dbReference type="InterPro" id="IPR002734">
    <property type="entry name" value="RibDG_C"/>
</dbReference>
<dbReference type="SUPFAM" id="SSF53597">
    <property type="entry name" value="Dihydrofolate reductase-like"/>
    <property type="match status" value="1"/>
</dbReference>
<proteinExistence type="predicted"/>
<dbReference type="OrthoDB" id="195113at2"/>
<dbReference type="GO" id="GO:0009231">
    <property type="term" value="P:riboflavin biosynthetic process"/>
    <property type="evidence" value="ECO:0007669"/>
    <property type="project" value="InterPro"/>
</dbReference>
<organism evidence="2 3">
    <name type="scientific">Sunxiuqinia elliptica</name>
    <dbReference type="NCBI Taxonomy" id="655355"/>
    <lineage>
        <taxon>Bacteria</taxon>
        <taxon>Pseudomonadati</taxon>
        <taxon>Bacteroidota</taxon>
        <taxon>Bacteroidia</taxon>
        <taxon>Marinilabiliales</taxon>
        <taxon>Prolixibacteraceae</taxon>
        <taxon>Sunxiuqinia</taxon>
    </lineage>
</organism>
<dbReference type="Gene3D" id="3.40.430.10">
    <property type="entry name" value="Dihydrofolate Reductase, subunit A"/>
    <property type="match status" value="1"/>
</dbReference>
<evidence type="ECO:0000313" key="3">
    <source>
        <dbReference type="Proteomes" id="UP000294848"/>
    </source>
</evidence>
<dbReference type="InterPro" id="IPR050765">
    <property type="entry name" value="Riboflavin_Biosynth_HTPR"/>
</dbReference>
<dbReference type="Proteomes" id="UP000294848">
    <property type="component" value="Unassembled WGS sequence"/>
</dbReference>
<dbReference type="AlphaFoldDB" id="A0A4R6H9S3"/>
<name>A0A4R6H9S3_9BACT</name>
<accession>A0A4R6H9S3</accession>
<dbReference type="EMBL" id="SNWI01000001">
    <property type="protein sequence ID" value="TDO04864.1"/>
    <property type="molecule type" value="Genomic_DNA"/>
</dbReference>
<dbReference type="PANTHER" id="PTHR38011:SF11">
    <property type="entry name" value="2,5-DIAMINO-6-RIBOSYLAMINO-4(3H)-PYRIMIDINONE 5'-PHOSPHATE REDUCTASE"/>
    <property type="match status" value="1"/>
</dbReference>
<protein>
    <submittedName>
        <fullName evidence="2">Dihydrofolate reductase</fullName>
    </submittedName>
</protein>
<dbReference type="Pfam" id="PF01872">
    <property type="entry name" value="RibD_C"/>
    <property type="match status" value="1"/>
</dbReference>
<reference evidence="2 3" key="1">
    <citation type="submission" date="2019-03" db="EMBL/GenBank/DDBJ databases">
        <title>Freshwater and sediment microbial communities from various areas in North America, analyzing microbe dynamics in response to fracking.</title>
        <authorList>
            <person name="Lamendella R."/>
        </authorList>
    </citation>
    <scope>NUCLEOTIDE SEQUENCE [LARGE SCALE GENOMIC DNA]</scope>
    <source>
        <strain evidence="2 3">114D</strain>
    </source>
</reference>
<evidence type="ECO:0000313" key="2">
    <source>
        <dbReference type="EMBL" id="TDO04864.1"/>
    </source>
</evidence>